<accession>H3BI44</accession>
<dbReference type="GO" id="GO:0007019">
    <property type="term" value="P:microtubule depolymerization"/>
    <property type="evidence" value="ECO:0007669"/>
    <property type="project" value="TreeGrafter"/>
</dbReference>
<dbReference type="GO" id="GO:0035371">
    <property type="term" value="C:microtubule plus-end"/>
    <property type="evidence" value="ECO:0007669"/>
    <property type="project" value="TreeGrafter"/>
</dbReference>
<reference evidence="4" key="2">
    <citation type="submission" date="2025-08" db="UniProtKB">
        <authorList>
            <consortium name="Ensembl"/>
        </authorList>
    </citation>
    <scope>IDENTIFICATION</scope>
</reference>
<reference evidence="5" key="1">
    <citation type="submission" date="2011-08" db="EMBL/GenBank/DDBJ databases">
        <title>The draft genome of Latimeria chalumnae.</title>
        <authorList>
            <person name="Di Palma F."/>
            <person name="Alfoldi J."/>
            <person name="Johnson J."/>
            <person name="Berlin A."/>
            <person name="Gnerre S."/>
            <person name="Jaffe D."/>
            <person name="MacCallum I."/>
            <person name="Young S."/>
            <person name="Walker B.J."/>
            <person name="Lander E."/>
            <person name="Lindblad-Toh K."/>
        </authorList>
    </citation>
    <scope>NUCLEOTIDE SEQUENCE [LARGE SCALE GENOMIC DNA]</scope>
    <source>
        <strain evidence="5">Wild caught</strain>
    </source>
</reference>
<name>H3BI44_LATCH</name>
<dbReference type="GeneTree" id="ENSGT00530000063607"/>
<dbReference type="InterPro" id="IPR026163">
    <property type="entry name" value="Nckap5l"/>
</dbReference>
<dbReference type="GO" id="GO:0001578">
    <property type="term" value="P:microtubule bundle formation"/>
    <property type="evidence" value="ECO:0007669"/>
    <property type="project" value="TreeGrafter"/>
</dbReference>
<proteinExistence type="predicted"/>
<dbReference type="EMBL" id="AFYH01001750">
    <property type="status" value="NOT_ANNOTATED_CDS"/>
    <property type="molecule type" value="Genomic_DNA"/>
</dbReference>
<dbReference type="Proteomes" id="UP000008672">
    <property type="component" value="Unassembled WGS sequence"/>
</dbReference>
<feature type="compositionally biased region" description="Polar residues" evidence="2">
    <location>
        <begin position="695"/>
        <end position="704"/>
    </location>
</feature>
<dbReference type="EMBL" id="AFYH01001749">
    <property type="status" value="NOT_ANNOTATED_CDS"/>
    <property type="molecule type" value="Genomic_DNA"/>
</dbReference>
<evidence type="ECO:0000256" key="2">
    <source>
        <dbReference type="SAM" id="MobiDB-lite"/>
    </source>
</evidence>
<feature type="compositionally biased region" description="Polar residues" evidence="2">
    <location>
        <begin position="426"/>
        <end position="441"/>
    </location>
</feature>
<evidence type="ECO:0000313" key="4">
    <source>
        <dbReference type="Ensembl" id="ENSLACP00000021565.1"/>
    </source>
</evidence>
<feature type="compositionally biased region" description="Polar residues" evidence="2">
    <location>
        <begin position="730"/>
        <end position="743"/>
    </location>
</feature>
<feature type="region of interest" description="Disordered" evidence="2">
    <location>
        <begin position="992"/>
        <end position="1026"/>
    </location>
</feature>
<reference evidence="4" key="3">
    <citation type="submission" date="2025-09" db="UniProtKB">
        <authorList>
            <consortium name="Ensembl"/>
        </authorList>
    </citation>
    <scope>IDENTIFICATION</scope>
</reference>
<feature type="coiled-coil region" evidence="1">
    <location>
        <begin position="923"/>
        <end position="950"/>
    </location>
</feature>
<dbReference type="STRING" id="7897.ENSLACP00000021565"/>
<feature type="compositionally biased region" description="Low complexity" evidence="2">
    <location>
        <begin position="744"/>
        <end position="757"/>
    </location>
</feature>
<feature type="compositionally biased region" description="Basic and acidic residues" evidence="2">
    <location>
        <begin position="564"/>
        <end position="574"/>
    </location>
</feature>
<dbReference type="PANTHER" id="PTHR21740:SF3">
    <property type="entry name" value="NCK-ASSOCIATED PROTEIN 5-LIKE"/>
    <property type="match status" value="1"/>
</dbReference>
<protein>
    <submittedName>
        <fullName evidence="4">NCK associated protein 5 like</fullName>
    </submittedName>
</protein>
<evidence type="ECO:0000259" key="3">
    <source>
        <dbReference type="Pfam" id="PF15246"/>
    </source>
</evidence>
<dbReference type="InterPro" id="IPR032769">
    <property type="entry name" value="NCKAP5_C"/>
</dbReference>
<organism evidence="4 5">
    <name type="scientific">Latimeria chalumnae</name>
    <name type="common">Coelacanth</name>
    <dbReference type="NCBI Taxonomy" id="7897"/>
    <lineage>
        <taxon>Eukaryota</taxon>
        <taxon>Metazoa</taxon>
        <taxon>Chordata</taxon>
        <taxon>Craniata</taxon>
        <taxon>Vertebrata</taxon>
        <taxon>Euteleostomi</taxon>
        <taxon>Coelacanthiformes</taxon>
        <taxon>Coelacanthidae</taxon>
        <taxon>Latimeria</taxon>
    </lineage>
</organism>
<feature type="domain" description="Nck-associated protein 5 C-terminal" evidence="3">
    <location>
        <begin position="830"/>
        <end position="1136"/>
    </location>
</feature>
<feature type="region of interest" description="Disordered" evidence="2">
    <location>
        <begin position="539"/>
        <end position="807"/>
    </location>
</feature>
<dbReference type="FunCoup" id="H3BI44">
    <property type="interactions" value="531"/>
</dbReference>
<evidence type="ECO:0000256" key="1">
    <source>
        <dbReference type="SAM" id="Coils"/>
    </source>
</evidence>
<evidence type="ECO:0000313" key="5">
    <source>
        <dbReference type="Proteomes" id="UP000008672"/>
    </source>
</evidence>
<keyword evidence="1" id="KW-0175">Coiled coil</keyword>
<dbReference type="Ensembl" id="ENSLACT00000021706.1">
    <property type="protein sequence ID" value="ENSLACP00000021565.1"/>
    <property type="gene ID" value="ENSLACG00000018947.1"/>
</dbReference>
<dbReference type="Pfam" id="PF15246">
    <property type="entry name" value="NCKAP5"/>
    <property type="match status" value="1"/>
</dbReference>
<gene>
    <name evidence="4" type="primary">LOC102352715</name>
</gene>
<keyword evidence="5" id="KW-1185">Reference proteome</keyword>
<feature type="compositionally biased region" description="Low complexity" evidence="2">
    <location>
        <begin position="390"/>
        <end position="411"/>
    </location>
</feature>
<feature type="compositionally biased region" description="Basic and acidic residues" evidence="2">
    <location>
        <begin position="641"/>
        <end position="653"/>
    </location>
</feature>
<dbReference type="EMBL" id="AFYH01001751">
    <property type="status" value="NOT_ANNOTATED_CDS"/>
    <property type="molecule type" value="Genomic_DNA"/>
</dbReference>
<feature type="region of interest" description="Disordered" evidence="2">
    <location>
        <begin position="1269"/>
        <end position="1289"/>
    </location>
</feature>
<sequence>QAENSALALANENQREAYERCLDEVAIHVVQALLNQKDLREECIKLKKRVFDLERQNQTLSDLFHQKLQITSGSLAQVQTPLPPGWGSDHIEGEFGPGGGSESSPLGWCVRVEERNWPQSFVNGERPRNTSTCLKTAMNSMEALSPFFKKKAHILEVLRKLKEVDPLLICPTSVHHSACRELSSPTAGDSHILSNEYSVYFKMVLRISSGGSMVSMGLLVQTPGKVACKEQEVTDSQLVSLPHCLKENEAKCLPSSDDGGENVMEKCSLGVESSITSEKPTHLNQLLVDTESYLYSFMREKGENCSLNGDLVPYPFGEQNCANVSSNGTGTELISSGKQLEKEAYNGVCVSNETLTVQNVSGGPSPSCSLAEKNGQGFLQLPSQAKSKSRLSPTSPSSPGENNSSPTSSPSKLLKFLKMPTAGEKSPNQNHLRLSPQLTRSSKIPCRNNNYEICYSPLMSKKNHSNNGYSSPKAGRRVTCEPSKLELYSSVSSEYLIRSCQKMHNYENISDFSKGHLNGESTQSPVNVERLSQSISAKHRVSDLKTVPSTSAGSVPQGIYRHSNMREKPEEKGIESPQPVRRNSSSSSPPKLPPQAGKKPADSSYHPFKERLTALGKLKSTDPIPEHPNEMSFPPLSINSEKNRVSGKQHDKTAGSFESTDVKYSGSADSKAQYKPAAGTNSLKVQGHCGASESGMRTSHSNSLGCKVETENNSSKNYVAKPEVAKNRITDASCSPGSPQISRSSTKQSSTQNSSKNVKSPHGSPTKLPSRSPSKVASPAFSKFGATKEAPRQPCKMKDNGSPPYSKTPSLCINGLEAINSETLVSAPINQSAIEEKVMKGIEANMLKLQGQDRVHVVEVKQKTSSGIAGWFGRKKSKLPALSRKPETSKGKEDKREWKVTSSPVTKEVKQAAKKLEVESLNISMLMEKAEDLRRALEEEKAYINEKSRLHPCDVLVEQTQNELKVMYQEMTTDNFMQQLLNRVDDKGAVYESRTGEKSHPRSFQKASHESKSATAPLSAQRSTCPRQTIKDLQDTEKVKKTIAADLVNKDDITSDESLADSVTSQPFAGCGSLTRTLDSGIGTFPPPDYPSSPTGISIPKLKSKFEQPACLPPGKSLSVTRVPCKARTLERDMPSGDGVFVQRVELSPPVFGPNLGIPESEVSHQTCKLWNEVCFCVNPPPPNHLQNKNWTFPNSRTPGTASDAFLCVTRDGEALQGSRKKLSSTEVSQHTEVSNIPMRLSLSFGRRASSRIPCGVELGEENLVAPVARETRSEPQSPQRQLVLETSESLSDSLYDSLSSCGSQN</sequence>
<feature type="region of interest" description="Disordered" evidence="2">
    <location>
        <begin position="383"/>
        <end position="441"/>
    </location>
</feature>
<dbReference type="OMA" id="SWPACGP"/>
<feature type="compositionally biased region" description="Polar residues" evidence="2">
    <location>
        <begin position="1013"/>
        <end position="1026"/>
    </location>
</feature>
<dbReference type="HOGENOM" id="CLU_247048_0_0_1"/>
<dbReference type="PANTHER" id="PTHR21740">
    <property type="entry name" value="NCK-ASSOCIATED PROTEIN 5"/>
    <property type="match status" value="1"/>
</dbReference>
<dbReference type="eggNOG" id="ENOG502RB0P">
    <property type="taxonomic scope" value="Eukaryota"/>
</dbReference>
<feature type="compositionally biased region" description="Low complexity" evidence="2">
    <location>
        <begin position="576"/>
        <end position="589"/>
    </location>
</feature>
<dbReference type="InParanoid" id="H3BI44"/>